<evidence type="ECO:0000313" key="2">
    <source>
        <dbReference type="EMBL" id="CAL8137101.1"/>
    </source>
</evidence>
<name>A0ABP1RVX4_9HEXA</name>
<evidence type="ECO:0000313" key="3">
    <source>
        <dbReference type="Proteomes" id="UP001642540"/>
    </source>
</evidence>
<protein>
    <submittedName>
        <fullName evidence="2">Uncharacterized protein</fullName>
    </submittedName>
</protein>
<comment type="caution">
    <text evidence="2">The sequence shown here is derived from an EMBL/GenBank/DDBJ whole genome shotgun (WGS) entry which is preliminary data.</text>
</comment>
<reference evidence="2 3" key="1">
    <citation type="submission" date="2024-08" db="EMBL/GenBank/DDBJ databases">
        <authorList>
            <person name="Cucini C."/>
            <person name="Frati F."/>
        </authorList>
    </citation>
    <scope>NUCLEOTIDE SEQUENCE [LARGE SCALE GENOMIC DNA]</scope>
</reference>
<keyword evidence="3" id="KW-1185">Reference proteome</keyword>
<sequence>MHFCQDPDVIRHEISHEFTLVVRLKGVESGNIDFRTYTDFKSRVSRDIESVTLQEEQSHTLIYRISSSKYRWSNIFQIMEKITIDFSSIILDYKIRKRSLQDVFNSYALMQRVFRKEQKKTTFRMINFSSTTISLSIIFVLAVTPGLRAQLSSEAVSEGPCIANLTDYLADINPAWLFAPRNYYVPVASEGCYRNYAEVVLGRPAQNAQELNDMQLRIAFADGTALPKLYTYGYTNDGTKAGAFMQECPMPSSPGPLDVSFLRCFPTSGTDGTNLSEISSSEDGVIWTDHETSILIVRCVNDIRRDYKLLTLGPTVTDQVMATVQEKIFGMGFNSTLMSTMTYN</sequence>
<proteinExistence type="predicted"/>
<keyword evidence="1" id="KW-0472">Membrane</keyword>
<keyword evidence="1" id="KW-1133">Transmembrane helix</keyword>
<accession>A0ABP1RVX4</accession>
<keyword evidence="1" id="KW-0812">Transmembrane</keyword>
<organism evidence="2 3">
    <name type="scientific">Orchesella dallaii</name>
    <dbReference type="NCBI Taxonomy" id="48710"/>
    <lineage>
        <taxon>Eukaryota</taxon>
        <taxon>Metazoa</taxon>
        <taxon>Ecdysozoa</taxon>
        <taxon>Arthropoda</taxon>
        <taxon>Hexapoda</taxon>
        <taxon>Collembola</taxon>
        <taxon>Entomobryomorpha</taxon>
        <taxon>Entomobryoidea</taxon>
        <taxon>Orchesellidae</taxon>
        <taxon>Orchesellinae</taxon>
        <taxon>Orchesella</taxon>
    </lineage>
</organism>
<feature type="transmembrane region" description="Helical" evidence="1">
    <location>
        <begin position="125"/>
        <end position="147"/>
    </location>
</feature>
<evidence type="ECO:0000256" key="1">
    <source>
        <dbReference type="SAM" id="Phobius"/>
    </source>
</evidence>
<dbReference type="Proteomes" id="UP001642540">
    <property type="component" value="Unassembled WGS sequence"/>
</dbReference>
<dbReference type="EMBL" id="CAXLJM020000114">
    <property type="protein sequence ID" value="CAL8137101.1"/>
    <property type="molecule type" value="Genomic_DNA"/>
</dbReference>
<gene>
    <name evidence="2" type="ORF">ODALV1_LOCUS26767</name>
</gene>